<evidence type="ECO:0000256" key="8">
    <source>
        <dbReference type="PROSITE-ProRule" id="PRU00175"/>
    </source>
</evidence>
<evidence type="ECO:0000256" key="1">
    <source>
        <dbReference type="ARBA" id="ARBA00000900"/>
    </source>
</evidence>
<dbReference type="GO" id="GO:0061630">
    <property type="term" value="F:ubiquitin protein ligase activity"/>
    <property type="evidence" value="ECO:0007669"/>
    <property type="project" value="UniProtKB-EC"/>
</dbReference>
<gene>
    <name evidence="11" type="ORF">ZIOFF_011348</name>
</gene>
<name>A0A8J5HKF5_ZINOF</name>
<evidence type="ECO:0000313" key="12">
    <source>
        <dbReference type="Proteomes" id="UP000734854"/>
    </source>
</evidence>
<keyword evidence="12" id="KW-1185">Reference proteome</keyword>
<dbReference type="EC" id="2.3.2.27" evidence="2"/>
<evidence type="ECO:0000256" key="3">
    <source>
        <dbReference type="ARBA" id="ARBA00022679"/>
    </source>
</evidence>
<comment type="catalytic activity">
    <reaction evidence="1">
        <text>S-ubiquitinyl-[E2 ubiquitin-conjugating enzyme]-L-cysteine + [acceptor protein]-L-lysine = [E2 ubiquitin-conjugating enzyme]-L-cysteine + N(6)-ubiquitinyl-[acceptor protein]-L-lysine.</text>
        <dbReference type="EC" id="2.3.2.27"/>
    </reaction>
</comment>
<feature type="region of interest" description="Disordered" evidence="9">
    <location>
        <begin position="68"/>
        <end position="105"/>
    </location>
</feature>
<accession>A0A8J5HKF5</accession>
<dbReference type="SUPFAM" id="SSF57850">
    <property type="entry name" value="RING/U-box"/>
    <property type="match status" value="1"/>
</dbReference>
<evidence type="ECO:0000256" key="7">
    <source>
        <dbReference type="ARBA" id="ARBA00022833"/>
    </source>
</evidence>
<protein>
    <recommendedName>
        <fullName evidence="2">RING-type E3 ubiquitin transferase</fullName>
        <ecNumber evidence="2">2.3.2.27</ecNumber>
    </recommendedName>
</protein>
<dbReference type="SMART" id="SM00184">
    <property type="entry name" value="RING"/>
    <property type="match status" value="1"/>
</dbReference>
<keyword evidence="4" id="KW-0479">Metal-binding</keyword>
<dbReference type="EMBL" id="JACMSC010000003">
    <property type="protein sequence ID" value="KAG6529153.1"/>
    <property type="molecule type" value="Genomic_DNA"/>
</dbReference>
<feature type="domain" description="RING-type" evidence="10">
    <location>
        <begin position="235"/>
        <end position="283"/>
    </location>
</feature>
<dbReference type="InterPro" id="IPR013083">
    <property type="entry name" value="Znf_RING/FYVE/PHD"/>
</dbReference>
<dbReference type="Gene3D" id="3.30.40.10">
    <property type="entry name" value="Zinc/RING finger domain, C3HC4 (zinc finger)"/>
    <property type="match status" value="1"/>
</dbReference>
<keyword evidence="6" id="KW-0833">Ubl conjugation pathway</keyword>
<proteinExistence type="predicted"/>
<dbReference type="GO" id="GO:0008270">
    <property type="term" value="F:zinc ion binding"/>
    <property type="evidence" value="ECO:0007669"/>
    <property type="project" value="UniProtKB-KW"/>
</dbReference>
<keyword evidence="5 8" id="KW-0863">Zinc-finger</keyword>
<keyword evidence="7" id="KW-0862">Zinc</keyword>
<evidence type="ECO:0000256" key="2">
    <source>
        <dbReference type="ARBA" id="ARBA00012483"/>
    </source>
</evidence>
<dbReference type="PANTHER" id="PTHR22937">
    <property type="entry name" value="E3 UBIQUITIN-PROTEIN LIGASE RNF165"/>
    <property type="match status" value="1"/>
</dbReference>
<dbReference type="Proteomes" id="UP000734854">
    <property type="component" value="Unassembled WGS sequence"/>
</dbReference>
<dbReference type="PANTHER" id="PTHR22937:SF122">
    <property type="entry name" value="RING-TYPE E3 UBIQUITIN TRANSFERASE"/>
    <property type="match status" value="1"/>
</dbReference>
<dbReference type="PROSITE" id="PS50089">
    <property type="entry name" value="ZF_RING_2"/>
    <property type="match status" value="1"/>
</dbReference>
<keyword evidence="3" id="KW-0808">Transferase</keyword>
<evidence type="ECO:0000259" key="10">
    <source>
        <dbReference type="PROSITE" id="PS50089"/>
    </source>
</evidence>
<evidence type="ECO:0000313" key="11">
    <source>
        <dbReference type="EMBL" id="KAG6529153.1"/>
    </source>
</evidence>
<organism evidence="11 12">
    <name type="scientific">Zingiber officinale</name>
    <name type="common">Ginger</name>
    <name type="synonym">Amomum zingiber</name>
    <dbReference type="NCBI Taxonomy" id="94328"/>
    <lineage>
        <taxon>Eukaryota</taxon>
        <taxon>Viridiplantae</taxon>
        <taxon>Streptophyta</taxon>
        <taxon>Embryophyta</taxon>
        <taxon>Tracheophyta</taxon>
        <taxon>Spermatophyta</taxon>
        <taxon>Magnoliopsida</taxon>
        <taxon>Liliopsida</taxon>
        <taxon>Zingiberales</taxon>
        <taxon>Zingiberaceae</taxon>
        <taxon>Zingiber</taxon>
    </lineage>
</organism>
<dbReference type="AlphaFoldDB" id="A0A8J5HKF5"/>
<reference evidence="11 12" key="1">
    <citation type="submission" date="2020-08" db="EMBL/GenBank/DDBJ databases">
        <title>Plant Genome Project.</title>
        <authorList>
            <person name="Zhang R.-G."/>
        </authorList>
    </citation>
    <scope>NUCLEOTIDE SEQUENCE [LARGE SCALE GENOMIC DNA]</scope>
    <source>
        <tissue evidence="11">Rhizome</tissue>
    </source>
</reference>
<sequence>MAASGDGAFSSSSPMDRLLRGISMPYEVPSVERRLLMNPPSPSRKKKEGFAGAALRMLGCASEAASQAYDPSVSNEKTPGRRRKTEKEGRRIHGGGKISCAPVTPSSTEASLAGRKLLDASEICYTSQIIMFQTIVQLGELDVYEQYQDQWLDVDNMSYEVHIDSLSPDHFNFHIIHWTPLPFPIKQELLELGDKIGQVNTGLEEEQIMSSLRKVKYSFLDALKRHIRSDNEPNCIICQLHLCDLQEEYAISDAIGELQCGHRYHVRCIKRWLLQKNACPVCKTAVSTQAFESG</sequence>
<evidence type="ECO:0000256" key="9">
    <source>
        <dbReference type="SAM" id="MobiDB-lite"/>
    </source>
</evidence>
<evidence type="ECO:0000256" key="5">
    <source>
        <dbReference type="ARBA" id="ARBA00022771"/>
    </source>
</evidence>
<dbReference type="InterPro" id="IPR001841">
    <property type="entry name" value="Znf_RING"/>
</dbReference>
<dbReference type="Pfam" id="PF13639">
    <property type="entry name" value="zf-RING_2"/>
    <property type="match status" value="1"/>
</dbReference>
<evidence type="ECO:0000256" key="4">
    <source>
        <dbReference type="ARBA" id="ARBA00022723"/>
    </source>
</evidence>
<comment type="caution">
    <text evidence="11">The sequence shown here is derived from an EMBL/GenBank/DDBJ whole genome shotgun (WGS) entry which is preliminary data.</text>
</comment>
<evidence type="ECO:0000256" key="6">
    <source>
        <dbReference type="ARBA" id="ARBA00022786"/>
    </source>
</evidence>
<dbReference type="InterPro" id="IPR045191">
    <property type="entry name" value="MBR1/2-like"/>
</dbReference>